<organism evidence="1 2">
    <name type="scientific">Marivita hallyeonensis</name>
    <dbReference type="NCBI Taxonomy" id="996342"/>
    <lineage>
        <taxon>Bacteria</taxon>
        <taxon>Pseudomonadati</taxon>
        <taxon>Pseudomonadota</taxon>
        <taxon>Alphaproteobacteria</taxon>
        <taxon>Rhodobacterales</taxon>
        <taxon>Roseobacteraceae</taxon>
        <taxon>Marivita</taxon>
    </lineage>
</organism>
<protein>
    <submittedName>
        <fullName evidence="1">Uncharacterized protein</fullName>
    </submittedName>
</protein>
<evidence type="ECO:0000313" key="2">
    <source>
        <dbReference type="Proteomes" id="UP000184221"/>
    </source>
</evidence>
<accession>A0A1M5VR88</accession>
<reference evidence="1 2" key="1">
    <citation type="submission" date="2016-11" db="EMBL/GenBank/DDBJ databases">
        <authorList>
            <person name="Jaros S."/>
            <person name="Januszkiewicz K."/>
            <person name="Wedrychowicz H."/>
        </authorList>
    </citation>
    <scope>NUCLEOTIDE SEQUENCE [LARGE SCALE GENOMIC DNA]</scope>
    <source>
        <strain evidence="1 2">DSM 29431</strain>
    </source>
</reference>
<dbReference type="STRING" id="996342.SAMN05443551_3025"/>
<sequence length="47" mass="5372">MWREVNRVDKDCDCSITKPISRRCLGPSKKVDAQRFTAVHAMHSIGQ</sequence>
<keyword evidence="2" id="KW-1185">Reference proteome</keyword>
<proteinExistence type="predicted"/>
<dbReference type="EMBL" id="FQXC01000004">
    <property type="protein sequence ID" value="SHH77769.1"/>
    <property type="molecule type" value="Genomic_DNA"/>
</dbReference>
<name>A0A1M5VR88_9RHOB</name>
<evidence type="ECO:0000313" key="1">
    <source>
        <dbReference type="EMBL" id="SHH77769.1"/>
    </source>
</evidence>
<gene>
    <name evidence="1" type="ORF">SAMN05443551_3025</name>
</gene>
<dbReference type="Proteomes" id="UP000184221">
    <property type="component" value="Unassembled WGS sequence"/>
</dbReference>
<dbReference type="AlphaFoldDB" id="A0A1M5VR88"/>